<dbReference type="SMART" id="SM01117">
    <property type="entry name" value="Cyt-b5"/>
    <property type="match status" value="1"/>
</dbReference>
<comment type="similarity">
    <text evidence="2">Belongs to the cytochrome b5 family. MAPR subfamily.</text>
</comment>
<proteinExistence type="inferred from homology"/>
<keyword evidence="1" id="KW-0446">Lipid-binding</keyword>
<keyword evidence="4" id="KW-1133">Transmembrane helix</keyword>
<dbReference type="GeneID" id="112295627"/>
<name>A0A2K1J1S9_PHYPA</name>
<dbReference type="InterPro" id="IPR036400">
    <property type="entry name" value="Cyt_B5-like_heme/steroid_sf"/>
</dbReference>
<feature type="region of interest" description="Disordered" evidence="3">
    <location>
        <begin position="42"/>
        <end position="82"/>
    </location>
</feature>
<dbReference type="Pfam" id="PF00173">
    <property type="entry name" value="Cyt-b5"/>
    <property type="match status" value="1"/>
</dbReference>
<dbReference type="GO" id="GO:0012505">
    <property type="term" value="C:endomembrane system"/>
    <property type="evidence" value="ECO:0000318"/>
    <property type="project" value="GO_Central"/>
</dbReference>
<reference evidence="7" key="3">
    <citation type="submission" date="2020-12" db="UniProtKB">
        <authorList>
            <consortium name="EnsemblPlants"/>
        </authorList>
    </citation>
    <scope>IDENTIFICATION</scope>
</reference>
<gene>
    <name evidence="7" type="primary">LOC112295627</name>
    <name evidence="6" type="ORF">PHYPA_023380</name>
</gene>
<keyword evidence="1" id="KW-0754">Steroid-binding</keyword>
<dbReference type="EnsemblPlants" id="Pp3c18_20590V3.2">
    <property type="protein sequence ID" value="Pp3c18_20590V3.2"/>
    <property type="gene ID" value="Pp3c18_20590"/>
</dbReference>
<dbReference type="PANTHER" id="PTHR10281">
    <property type="entry name" value="MEMBRANE-ASSOCIATED PROGESTERONE RECEPTOR COMPONENT-RELATED"/>
    <property type="match status" value="1"/>
</dbReference>
<accession>A0A2K1J1S9</accession>
<dbReference type="EMBL" id="ABEU02000018">
    <property type="protein sequence ID" value="PNR35480.1"/>
    <property type="molecule type" value="Genomic_DNA"/>
</dbReference>
<feature type="domain" description="Cytochrome b5 heme-binding" evidence="5">
    <location>
        <begin position="210"/>
        <end position="306"/>
    </location>
</feature>
<keyword evidence="4" id="KW-0812">Transmembrane</keyword>
<dbReference type="InterPro" id="IPR001199">
    <property type="entry name" value="Cyt_B5-like_heme/steroid-bd"/>
</dbReference>
<dbReference type="FunCoup" id="A0A2K1J1S9">
    <property type="interactions" value="3364"/>
</dbReference>
<dbReference type="PaxDb" id="3218-PP1S33_164V6.1"/>
<dbReference type="AlphaFoldDB" id="A0A2K1J1S9"/>
<dbReference type="Proteomes" id="UP000006727">
    <property type="component" value="Chromosome 18"/>
</dbReference>
<dbReference type="RefSeq" id="XP_024403226.1">
    <property type="nucleotide sequence ID" value="XM_024547458.2"/>
</dbReference>
<dbReference type="Gramene" id="Pp3c18_20590V3.2">
    <property type="protein sequence ID" value="Pp3c18_20590V3.2"/>
    <property type="gene ID" value="Pp3c18_20590"/>
</dbReference>
<reference evidence="6 8" key="2">
    <citation type="journal article" date="2018" name="Plant J.">
        <title>The Physcomitrella patens chromosome-scale assembly reveals moss genome structure and evolution.</title>
        <authorList>
            <person name="Lang D."/>
            <person name="Ullrich K.K."/>
            <person name="Murat F."/>
            <person name="Fuchs J."/>
            <person name="Jenkins J."/>
            <person name="Haas F.B."/>
            <person name="Piednoel M."/>
            <person name="Gundlach H."/>
            <person name="Van Bel M."/>
            <person name="Meyberg R."/>
            <person name="Vives C."/>
            <person name="Morata J."/>
            <person name="Symeonidi A."/>
            <person name="Hiss M."/>
            <person name="Muchero W."/>
            <person name="Kamisugi Y."/>
            <person name="Saleh O."/>
            <person name="Blanc G."/>
            <person name="Decker E.L."/>
            <person name="van Gessel N."/>
            <person name="Grimwood J."/>
            <person name="Hayes R.D."/>
            <person name="Graham S.W."/>
            <person name="Gunter L.E."/>
            <person name="McDaniel S.F."/>
            <person name="Hoernstein S.N.W."/>
            <person name="Larsson A."/>
            <person name="Li F.W."/>
            <person name="Perroud P.F."/>
            <person name="Phillips J."/>
            <person name="Ranjan P."/>
            <person name="Rokshar D.S."/>
            <person name="Rothfels C.J."/>
            <person name="Schneider L."/>
            <person name="Shu S."/>
            <person name="Stevenson D.W."/>
            <person name="Thummler F."/>
            <person name="Tillich M."/>
            <person name="Villarreal Aguilar J.C."/>
            <person name="Widiez T."/>
            <person name="Wong G.K."/>
            <person name="Wymore A."/>
            <person name="Zhang Y."/>
            <person name="Zimmer A.D."/>
            <person name="Quatrano R.S."/>
            <person name="Mayer K.F.X."/>
            <person name="Goodstein D."/>
            <person name="Casacuberta J.M."/>
            <person name="Vandepoele K."/>
            <person name="Reski R."/>
            <person name="Cuming A.C."/>
            <person name="Tuskan G.A."/>
            <person name="Maumus F."/>
            <person name="Salse J."/>
            <person name="Schmutz J."/>
            <person name="Rensing S.A."/>
        </authorList>
    </citation>
    <scope>NUCLEOTIDE SEQUENCE [LARGE SCALE GENOMIC DNA]</scope>
    <source>
        <strain evidence="7 8">cv. Gransden 2004</strain>
    </source>
</reference>
<evidence type="ECO:0000256" key="2">
    <source>
        <dbReference type="ARBA" id="ARBA00038357"/>
    </source>
</evidence>
<organism evidence="6">
    <name type="scientific">Physcomitrium patens</name>
    <name type="common">Spreading-leaved earth moss</name>
    <name type="synonym">Physcomitrella patens</name>
    <dbReference type="NCBI Taxonomy" id="3218"/>
    <lineage>
        <taxon>Eukaryota</taxon>
        <taxon>Viridiplantae</taxon>
        <taxon>Streptophyta</taxon>
        <taxon>Embryophyta</taxon>
        <taxon>Bryophyta</taxon>
        <taxon>Bryophytina</taxon>
        <taxon>Bryopsida</taxon>
        <taxon>Funariidae</taxon>
        <taxon>Funariales</taxon>
        <taxon>Funariaceae</taxon>
        <taxon>Physcomitrium</taxon>
    </lineage>
</organism>
<evidence type="ECO:0000256" key="4">
    <source>
        <dbReference type="SAM" id="Phobius"/>
    </source>
</evidence>
<feature type="compositionally biased region" description="Polar residues" evidence="3">
    <location>
        <begin position="46"/>
        <end position="70"/>
    </location>
</feature>
<evidence type="ECO:0000313" key="7">
    <source>
        <dbReference type="EnsemblPlants" id="Pp3c18_20590V3.1"/>
    </source>
</evidence>
<dbReference type="KEGG" id="ppp:112295627"/>
<feature type="transmembrane region" description="Helical" evidence="4">
    <location>
        <begin position="178"/>
        <end position="198"/>
    </location>
</feature>
<keyword evidence="4" id="KW-0472">Membrane</keyword>
<dbReference type="SUPFAM" id="SSF55856">
    <property type="entry name" value="Cytochrome b5-like heme/steroid binding domain"/>
    <property type="match status" value="1"/>
</dbReference>
<dbReference type="Gramene" id="Pp3c18_20590V3.1">
    <property type="protein sequence ID" value="Pp3c18_20590V3.1"/>
    <property type="gene ID" value="Pp3c18_20590"/>
</dbReference>
<feature type="region of interest" description="Disordered" evidence="3">
    <location>
        <begin position="1"/>
        <end position="24"/>
    </location>
</feature>
<evidence type="ECO:0000313" key="8">
    <source>
        <dbReference type="Proteomes" id="UP000006727"/>
    </source>
</evidence>
<evidence type="ECO:0000256" key="3">
    <source>
        <dbReference type="SAM" id="MobiDB-lite"/>
    </source>
</evidence>
<evidence type="ECO:0000256" key="1">
    <source>
        <dbReference type="ARBA" id="ARBA00022665"/>
    </source>
</evidence>
<feature type="compositionally biased region" description="Polar residues" evidence="3">
    <location>
        <begin position="107"/>
        <end position="127"/>
    </location>
</feature>
<dbReference type="EnsemblPlants" id="Pp3c18_20590V3.1">
    <property type="protein sequence ID" value="Pp3c18_20590V3.1"/>
    <property type="gene ID" value="Pp3c18_20590"/>
</dbReference>
<dbReference type="GO" id="GO:0005496">
    <property type="term" value="F:steroid binding"/>
    <property type="evidence" value="ECO:0007669"/>
    <property type="project" value="UniProtKB-KW"/>
</dbReference>
<reference evidence="6 8" key="1">
    <citation type="journal article" date="2008" name="Science">
        <title>The Physcomitrella genome reveals evolutionary insights into the conquest of land by plants.</title>
        <authorList>
            <person name="Rensing S."/>
            <person name="Lang D."/>
            <person name="Zimmer A."/>
            <person name="Terry A."/>
            <person name="Salamov A."/>
            <person name="Shapiro H."/>
            <person name="Nishiyama T."/>
            <person name="Perroud P.-F."/>
            <person name="Lindquist E."/>
            <person name="Kamisugi Y."/>
            <person name="Tanahashi T."/>
            <person name="Sakakibara K."/>
            <person name="Fujita T."/>
            <person name="Oishi K."/>
            <person name="Shin-I T."/>
            <person name="Kuroki Y."/>
            <person name="Toyoda A."/>
            <person name="Suzuki Y."/>
            <person name="Hashimoto A."/>
            <person name="Yamaguchi K."/>
            <person name="Sugano A."/>
            <person name="Kohara Y."/>
            <person name="Fujiyama A."/>
            <person name="Anterola A."/>
            <person name="Aoki S."/>
            <person name="Ashton N."/>
            <person name="Barbazuk W.B."/>
            <person name="Barker E."/>
            <person name="Bennetzen J."/>
            <person name="Bezanilla M."/>
            <person name="Blankenship R."/>
            <person name="Cho S.H."/>
            <person name="Dutcher S."/>
            <person name="Estelle M."/>
            <person name="Fawcett J.A."/>
            <person name="Gundlach H."/>
            <person name="Hanada K."/>
            <person name="Heyl A."/>
            <person name="Hicks K.A."/>
            <person name="Hugh J."/>
            <person name="Lohr M."/>
            <person name="Mayer K."/>
            <person name="Melkozernov A."/>
            <person name="Murata T."/>
            <person name="Nelson D."/>
            <person name="Pils B."/>
            <person name="Prigge M."/>
            <person name="Reiss B."/>
            <person name="Renner T."/>
            <person name="Rombauts S."/>
            <person name="Rushton P."/>
            <person name="Sanderfoot A."/>
            <person name="Schween G."/>
            <person name="Shiu S.-H."/>
            <person name="Stueber K."/>
            <person name="Theodoulou F.L."/>
            <person name="Tu H."/>
            <person name="Van de Peer Y."/>
            <person name="Verrier P.J."/>
            <person name="Waters E."/>
            <person name="Wood A."/>
            <person name="Yang L."/>
            <person name="Cove D."/>
            <person name="Cuming A."/>
            <person name="Hasebe M."/>
            <person name="Lucas S."/>
            <person name="Mishler D.B."/>
            <person name="Reski R."/>
            <person name="Grigoriev I."/>
            <person name="Quatrano R.S."/>
            <person name="Boore J.L."/>
        </authorList>
    </citation>
    <scope>NUCLEOTIDE SEQUENCE [LARGE SCALE GENOMIC DNA]</scope>
    <source>
        <strain evidence="7 8">cv. Gransden 2004</strain>
    </source>
</reference>
<sequence length="414" mass="45734">MELPADANDVQTSHEPQVPADNAERIDQVLEKSPEPQIVAEDEEMANQSVEKSPEVQNSEQVAQISSEPQIETEEVVTRPSLESVWESLQAAEASQASSFELRDTAQQKGGVSEGSQISPEVQSKPESTGRKPSALRTRPSTRAKRSVTFEDDFEKPGESQVQKSGIRRQAGERHLKFLPGCLGLFLSVALASLVVYVSTPNIPTKPRLWTSAELEVHNGTNNKPPLLLSILGSVFDVSKGWKHYGPGGSYHHFVGRDASRAFVSGNFTDDGLIDSLEGLTSSQIKAIDDWRLFFVSRYIYLGKLVGTFYNKDGLPTKKLHIAQKKIKQAAEFEKQQKLDEEQFPNCSSRWAQDEGGEVWCDDGKYPRIIELITQGPKMGPPRTRCACLEGEELQRPGVTGYDACDPQSSKCNA</sequence>
<evidence type="ECO:0000259" key="5">
    <source>
        <dbReference type="SMART" id="SM01117"/>
    </source>
</evidence>
<dbReference type="Gene3D" id="3.10.120.10">
    <property type="entry name" value="Cytochrome b5-like heme/steroid binding domain"/>
    <property type="match status" value="1"/>
</dbReference>
<keyword evidence="8" id="KW-1185">Reference proteome</keyword>
<feature type="region of interest" description="Disordered" evidence="3">
    <location>
        <begin position="96"/>
        <end position="166"/>
    </location>
</feature>
<dbReference type="GO" id="GO:0016020">
    <property type="term" value="C:membrane"/>
    <property type="evidence" value="ECO:0000318"/>
    <property type="project" value="GO_Central"/>
</dbReference>
<evidence type="ECO:0000313" key="6">
    <source>
        <dbReference type="EMBL" id="PNR35480.1"/>
    </source>
</evidence>
<dbReference type="PANTHER" id="PTHR10281:SF4">
    <property type="entry name" value="NEUFERRICIN"/>
    <property type="match status" value="1"/>
</dbReference>
<protein>
    <recommendedName>
        <fullName evidence="5">Cytochrome b5 heme-binding domain-containing protein</fullName>
    </recommendedName>
</protein>
<dbReference type="InterPro" id="IPR050577">
    <property type="entry name" value="MAPR/NEUFC/NENF-like"/>
</dbReference>
<dbReference type="OrthoDB" id="10257697at2759"/>